<dbReference type="Proteomes" id="UP001597156">
    <property type="component" value="Unassembled WGS sequence"/>
</dbReference>
<dbReference type="InterPro" id="IPR009057">
    <property type="entry name" value="Homeodomain-like_sf"/>
</dbReference>
<dbReference type="Gene3D" id="1.10.10.60">
    <property type="entry name" value="Homeodomain-like"/>
    <property type="match status" value="2"/>
</dbReference>
<proteinExistence type="predicted"/>
<dbReference type="PANTHER" id="PTHR43280:SF28">
    <property type="entry name" value="HTH-TYPE TRANSCRIPTIONAL ACTIVATOR RHAS"/>
    <property type="match status" value="1"/>
</dbReference>
<dbReference type="SUPFAM" id="SSF51215">
    <property type="entry name" value="Regulatory protein AraC"/>
    <property type="match status" value="1"/>
</dbReference>
<evidence type="ECO:0000259" key="4">
    <source>
        <dbReference type="PROSITE" id="PS01124"/>
    </source>
</evidence>
<sequence length="312" mass="36241">MLSVTCFNLSAPVLHISSGKFTAGKNWMHKPMYHNGNFEIIIVIKGTLYMQVDDNHYELNVNDVFALPPYHHLHGYKVSPEGTQYFWFHFFTKPNGLKVVDLEKQNIKPIDLFDGQTAVLPLIFNLKSVEKEFVLAKQILDVASNHYFTSLSVDYLLTELLIQLSEDYYQKVIGPPLTERAARVNSIKSWIRANLSKSLRVSDVAEAFDLNPHYLVRIFKQQSKQTVIQYINSLKVDKANELLVRTNLPIKQIAGMAYYSDEKQFMKMYKKHTSLTPSQFRRAYPQQFLDSSSFDPEVPITKNTENYRRRFK</sequence>
<dbReference type="InterPro" id="IPR018060">
    <property type="entry name" value="HTH_AraC"/>
</dbReference>
<evidence type="ECO:0000256" key="2">
    <source>
        <dbReference type="ARBA" id="ARBA00023125"/>
    </source>
</evidence>
<gene>
    <name evidence="5" type="ORF">ACFQ22_05030</name>
</gene>
<dbReference type="InterPro" id="IPR003313">
    <property type="entry name" value="AraC-bd"/>
</dbReference>
<dbReference type="CDD" id="cd02208">
    <property type="entry name" value="cupin_RmlC-like"/>
    <property type="match status" value="1"/>
</dbReference>
<dbReference type="Pfam" id="PF02311">
    <property type="entry name" value="AraC_binding"/>
    <property type="match status" value="1"/>
</dbReference>
<dbReference type="PROSITE" id="PS01124">
    <property type="entry name" value="HTH_ARAC_FAMILY_2"/>
    <property type="match status" value="1"/>
</dbReference>
<dbReference type="SUPFAM" id="SSF46689">
    <property type="entry name" value="Homeodomain-like"/>
    <property type="match status" value="2"/>
</dbReference>
<name>A0ABW3PEW2_9LACO</name>
<accession>A0ABW3PEW2</accession>
<dbReference type="RefSeq" id="WP_121979374.1">
    <property type="nucleotide sequence ID" value="NZ_JBHTLH010000015.1"/>
</dbReference>
<keyword evidence="6" id="KW-1185">Reference proteome</keyword>
<dbReference type="SMART" id="SM00342">
    <property type="entry name" value="HTH_ARAC"/>
    <property type="match status" value="1"/>
</dbReference>
<keyword evidence="3" id="KW-0804">Transcription</keyword>
<evidence type="ECO:0000256" key="3">
    <source>
        <dbReference type="ARBA" id="ARBA00023163"/>
    </source>
</evidence>
<dbReference type="EMBL" id="JBHTLH010000015">
    <property type="protein sequence ID" value="MFD1124728.1"/>
    <property type="molecule type" value="Genomic_DNA"/>
</dbReference>
<feature type="domain" description="HTH araC/xylS-type" evidence="4">
    <location>
        <begin position="185"/>
        <end position="283"/>
    </location>
</feature>
<dbReference type="Pfam" id="PF12833">
    <property type="entry name" value="HTH_18"/>
    <property type="match status" value="1"/>
</dbReference>
<organism evidence="5 6">
    <name type="scientific">Lentilactobacillus raoultii</name>
    <dbReference type="NCBI Taxonomy" id="1987503"/>
    <lineage>
        <taxon>Bacteria</taxon>
        <taxon>Bacillati</taxon>
        <taxon>Bacillota</taxon>
        <taxon>Bacilli</taxon>
        <taxon>Lactobacillales</taxon>
        <taxon>Lactobacillaceae</taxon>
        <taxon>Lentilactobacillus</taxon>
    </lineage>
</organism>
<dbReference type="Gene3D" id="2.60.120.10">
    <property type="entry name" value="Jelly Rolls"/>
    <property type="match status" value="1"/>
</dbReference>
<reference evidence="6" key="1">
    <citation type="journal article" date="2019" name="Int. J. Syst. Evol. Microbiol.">
        <title>The Global Catalogue of Microorganisms (GCM) 10K type strain sequencing project: providing services to taxonomists for standard genome sequencing and annotation.</title>
        <authorList>
            <consortium name="The Broad Institute Genomics Platform"/>
            <consortium name="The Broad Institute Genome Sequencing Center for Infectious Disease"/>
            <person name="Wu L."/>
            <person name="Ma J."/>
        </authorList>
    </citation>
    <scope>NUCLEOTIDE SEQUENCE [LARGE SCALE GENOMIC DNA]</scope>
    <source>
        <strain evidence="6">CCUG 71848</strain>
    </source>
</reference>
<protein>
    <submittedName>
        <fullName evidence="5">Helix-turn-helix domain-containing protein</fullName>
    </submittedName>
</protein>
<evidence type="ECO:0000313" key="5">
    <source>
        <dbReference type="EMBL" id="MFD1124728.1"/>
    </source>
</evidence>
<dbReference type="PANTHER" id="PTHR43280">
    <property type="entry name" value="ARAC-FAMILY TRANSCRIPTIONAL REGULATOR"/>
    <property type="match status" value="1"/>
</dbReference>
<evidence type="ECO:0000313" key="6">
    <source>
        <dbReference type="Proteomes" id="UP001597156"/>
    </source>
</evidence>
<evidence type="ECO:0000256" key="1">
    <source>
        <dbReference type="ARBA" id="ARBA00023015"/>
    </source>
</evidence>
<comment type="caution">
    <text evidence="5">The sequence shown here is derived from an EMBL/GenBank/DDBJ whole genome shotgun (WGS) entry which is preliminary data.</text>
</comment>
<keyword evidence="2" id="KW-0238">DNA-binding</keyword>
<dbReference type="InterPro" id="IPR037923">
    <property type="entry name" value="HTH-like"/>
</dbReference>
<dbReference type="InterPro" id="IPR014710">
    <property type="entry name" value="RmlC-like_jellyroll"/>
</dbReference>
<keyword evidence="1" id="KW-0805">Transcription regulation</keyword>